<dbReference type="PROSITE" id="PS50949">
    <property type="entry name" value="HTH_GNTR"/>
    <property type="match status" value="1"/>
</dbReference>
<dbReference type="Gene3D" id="1.10.10.10">
    <property type="entry name" value="Winged helix-like DNA-binding domain superfamily/Winged helix DNA-binding domain"/>
    <property type="match status" value="1"/>
</dbReference>
<keyword evidence="2" id="KW-0238">DNA-binding</keyword>
<dbReference type="SMART" id="SM00895">
    <property type="entry name" value="FCD"/>
    <property type="match status" value="1"/>
</dbReference>
<proteinExistence type="predicted"/>
<gene>
    <name evidence="5" type="ORF">HOP59_03405</name>
</gene>
<feature type="domain" description="HTH gntR-type" evidence="4">
    <location>
        <begin position="8"/>
        <end position="75"/>
    </location>
</feature>
<dbReference type="Proteomes" id="UP001320272">
    <property type="component" value="Unassembled WGS sequence"/>
</dbReference>
<keyword evidence="6" id="KW-1185">Reference proteome</keyword>
<dbReference type="InterPro" id="IPR036388">
    <property type="entry name" value="WH-like_DNA-bd_sf"/>
</dbReference>
<dbReference type="SUPFAM" id="SSF48008">
    <property type="entry name" value="GntR ligand-binding domain-like"/>
    <property type="match status" value="1"/>
</dbReference>
<dbReference type="InterPro" id="IPR000524">
    <property type="entry name" value="Tscrpt_reg_HTH_GntR"/>
</dbReference>
<dbReference type="InterPro" id="IPR036390">
    <property type="entry name" value="WH_DNA-bd_sf"/>
</dbReference>
<reference evidence="5 6" key="1">
    <citation type="journal article" date="2021" name="Front. Microbiol.">
        <title>Aerobic Denitrification and Heterotrophic Sulfur Oxidation in the Genus Halomonas Revealed by Six Novel Species Characterizations and Genome-Based Analysis.</title>
        <authorList>
            <person name="Wang L."/>
            <person name="Shao Z."/>
        </authorList>
    </citation>
    <scope>NUCLEOTIDE SEQUENCE [LARGE SCALE GENOMIC DNA]</scope>
    <source>
        <strain evidence="5 6">MCCC 1A11058</strain>
    </source>
</reference>
<dbReference type="Gene3D" id="1.20.120.530">
    <property type="entry name" value="GntR ligand-binding domain-like"/>
    <property type="match status" value="1"/>
</dbReference>
<evidence type="ECO:0000256" key="1">
    <source>
        <dbReference type="ARBA" id="ARBA00023015"/>
    </source>
</evidence>
<organism evidence="5 6">
    <name type="scientific">Billgrantia aerodenitrificans</name>
    <dbReference type="NCBI Taxonomy" id="2733483"/>
    <lineage>
        <taxon>Bacteria</taxon>
        <taxon>Pseudomonadati</taxon>
        <taxon>Pseudomonadota</taxon>
        <taxon>Gammaproteobacteria</taxon>
        <taxon>Oceanospirillales</taxon>
        <taxon>Halomonadaceae</taxon>
        <taxon>Billgrantia</taxon>
    </lineage>
</organism>
<evidence type="ECO:0000313" key="5">
    <source>
        <dbReference type="EMBL" id="MCE8023174.1"/>
    </source>
</evidence>
<name>A0ABS9AN65_9GAMM</name>
<dbReference type="Pfam" id="PF00392">
    <property type="entry name" value="GntR"/>
    <property type="match status" value="1"/>
</dbReference>
<dbReference type="EMBL" id="JABFTV010000002">
    <property type="protein sequence ID" value="MCE8023174.1"/>
    <property type="molecule type" value="Genomic_DNA"/>
</dbReference>
<dbReference type="PANTHER" id="PTHR43537">
    <property type="entry name" value="TRANSCRIPTIONAL REGULATOR, GNTR FAMILY"/>
    <property type="match status" value="1"/>
</dbReference>
<evidence type="ECO:0000256" key="2">
    <source>
        <dbReference type="ARBA" id="ARBA00023125"/>
    </source>
</evidence>
<dbReference type="SUPFAM" id="SSF46785">
    <property type="entry name" value="Winged helix' DNA-binding domain"/>
    <property type="match status" value="2"/>
</dbReference>
<evidence type="ECO:0000313" key="6">
    <source>
        <dbReference type="Proteomes" id="UP001320272"/>
    </source>
</evidence>
<dbReference type="SMART" id="SM00345">
    <property type="entry name" value="HTH_GNTR"/>
    <property type="match status" value="2"/>
</dbReference>
<dbReference type="Pfam" id="PF07729">
    <property type="entry name" value="FCD"/>
    <property type="match status" value="1"/>
</dbReference>
<dbReference type="RefSeq" id="WP_234252811.1">
    <property type="nucleotide sequence ID" value="NZ_JABFTV010000002.1"/>
</dbReference>
<keyword evidence="3" id="KW-0804">Transcription</keyword>
<evidence type="ECO:0000256" key="3">
    <source>
        <dbReference type="ARBA" id="ARBA00023163"/>
    </source>
</evidence>
<keyword evidence="1" id="KW-0805">Transcription regulation</keyword>
<dbReference type="PANTHER" id="PTHR43537:SF51">
    <property type="entry name" value="HTH-TYPE TRANSCRIPTIONAL REGULATOR LGOR-RELATED"/>
    <property type="match status" value="1"/>
</dbReference>
<dbReference type="InterPro" id="IPR011711">
    <property type="entry name" value="GntR_C"/>
</dbReference>
<dbReference type="InterPro" id="IPR008920">
    <property type="entry name" value="TF_FadR/GntR_C"/>
</dbReference>
<sequence>MQTAQRKKTNPEVVAKRMLALVHEKNIPVGSHLPETFFADNLKVSRTPIRSALAFLESQGVVKKEPNRGYFLVTPKISESDEVEDLVVDSSSPISPLAFNIAVDYLKGKLGRTITETELANVYNTNRFSIQQALVSMETEGWVSKLMGYGWEFNEFLTSKETYDQCYRYRILIEPAALREPGYTVDRRLFRQLRRLQADTLNMDDRDITERHMFLVGTFFHESIVACAKNVFLLEGLQRANRLRKLMEYNVFMKRDSPKPESKEHLIILDLLEEGKNEEAAEFLGRHLERARREKMKIASHLFDG</sequence>
<accession>A0ABS9AN65</accession>
<evidence type="ECO:0000259" key="4">
    <source>
        <dbReference type="PROSITE" id="PS50949"/>
    </source>
</evidence>
<protein>
    <submittedName>
        <fullName evidence="5">GntR family transcriptional regulator</fullName>
    </submittedName>
</protein>
<comment type="caution">
    <text evidence="5">The sequence shown here is derived from an EMBL/GenBank/DDBJ whole genome shotgun (WGS) entry which is preliminary data.</text>
</comment>